<reference evidence="1 2" key="1">
    <citation type="submission" date="2020-01" db="EMBL/GenBank/DDBJ databases">
        <title>Ponticoccus aerotolerans gen. nov., sp. nov., an anaerobic bacterium and proposal of Ponticoccusceae fam. nov., Ponticoccusles ord. nov. and Ponticoccuse classis nov. in the phylum Kiritimatiellaeota.</title>
        <authorList>
            <person name="Zhou L.Y."/>
            <person name="Du Z.J."/>
        </authorList>
    </citation>
    <scope>NUCLEOTIDE SEQUENCE [LARGE SCALE GENOMIC DNA]</scope>
    <source>
        <strain evidence="1 2">S-5007</strain>
    </source>
</reference>
<protein>
    <submittedName>
        <fullName evidence="1">Uncharacterized protein</fullName>
    </submittedName>
</protein>
<evidence type="ECO:0000313" key="2">
    <source>
        <dbReference type="Proteomes" id="UP000464954"/>
    </source>
</evidence>
<name>A0A6P1M1T3_9BACT</name>
<dbReference type="AlphaFoldDB" id="A0A6P1M1T3"/>
<dbReference type="RefSeq" id="WP_160627423.1">
    <property type="nucleotide sequence ID" value="NZ_CP047593.1"/>
</dbReference>
<keyword evidence="2" id="KW-1185">Reference proteome</keyword>
<proteinExistence type="predicted"/>
<sequence>MANQNVMEMVHHLNWASVHTKNGRGHAKIVITALCEELGVDDVSKKMVLRLLLAEGAPRRITTAEARRKLGISRTTFHRWVESNRFGLGEMELIRVNPTRTEMYVEDFLEVMRQRNEKGRKHNSEEDDA</sequence>
<evidence type="ECO:0000313" key="1">
    <source>
        <dbReference type="EMBL" id="QHI68779.1"/>
    </source>
</evidence>
<accession>A0A6P1M1T3</accession>
<dbReference type="Proteomes" id="UP000464954">
    <property type="component" value="Chromosome"/>
</dbReference>
<dbReference type="KEGG" id="taer:GT409_04715"/>
<organism evidence="1 2">
    <name type="scientific">Tichowtungia aerotolerans</name>
    <dbReference type="NCBI Taxonomy" id="2697043"/>
    <lineage>
        <taxon>Bacteria</taxon>
        <taxon>Pseudomonadati</taxon>
        <taxon>Kiritimatiellota</taxon>
        <taxon>Tichowtungiia</taxon>
        <taxon>Tichowtungiales</taxon>
        <taxon>Tichowtungiaceae</taxon>
        <taxon>Tichowtungia</taxon>
    </lineage>
</organism>
<gene>
    <name evidence="1" type="ORF">GT409_04715</name>
</gene>
<dbReference type="EMBL" id="CP047593">
    <property type="protein sequence ID" value="QHI68779.1"/>
    <property type="molecule type" value="Genomic_DNA"/>
</dbReference>